<protein>
    <submittedName>
        <fullName evidence="2">Uncharacterized protein</fullName>
    </submittedName>
</protein>
<organism evidence="2 3">
    <name type="scientific">Oceaniferula marina</name>
    <dbReference type="NCBI Taxonomy" id="2748318"/>
    <lineage>
        <taxon>Bacteria</taxon>
        <taxon>Pseudomonadati</taxon>
        <taxon>Verrucomicrobiota</taxon>
        <taxon>Verrucomicrobiia</taxon>
        <taxon>Verrucomicrobiales</taxon>
        <taxon>Verrucomicrobiaceae</taxon>
        <taxon>Oceaniferula</taxon>
    </lineage>
</organism>
<accession>A0A851GL01</accession>
<comment type="caution">
    <text evidence="2">The sequence shown here is derived from an EMBL/GenBank/DDBJ whole genome shotgun (WGS) entry which is preliminary data.</text>
</comment>
<feature type="chain" id="PRO_5032475082" evidence="1">
    <location>
        <begin position="22"/>
        <end position="180"/>
    </location>
</feature>
<evidence type="ECO:0000313" key="2">
    <source>
        <dbReference type="EMBL" id="NWK57809.1"/>
    </source>
</evidence>
<feature type="signal peptide" evidence="1">
    <location>
        <begin position="1"/>
        <end position="21"/>
    </location>
</feature>
<dbReference type="RefSeq" id="WP_178935322.1">
    <property type="nucleotide sequence ID" value="NZ_JACBAZ010000043.1"/>
</dbReference>
<dbReference type="Proteomes" id="UP000557872">
    <property type="component" value="Unassembled WGS sequence"/>
</dbReference>
<dbReference type="AlphaFoldDB" id="A0A851GL01"/>
<dbReference type="EMBL" id="JACBAZ010000043">
    <property type="protein sequence ID" value="NWK57809.1"/>
    <property type="molecule type" value="Genomic_DNA"/>
</dbReference>
<evidence type="ECO:0000313" key="3">
    <source>
        <dbReference type="Proteomes" id="UP000557872"/>
    </source>
</evidence>
<gene>
    <name evidence="2" type="ORF">HW115_19475</name>
</gene>
<reference evidence="2 3" key="1">
    <citation type="submission" date="2020-07" db="EMBL/GenBank/DDBJ databases">
        <title>Roseicoccus Jingziensis gen. nov., sp. nov., isolated from coastal seawater.</title>
        <authorList>
            <person name="Feng X."/>
        </authorList>
    </citation>
    <scope>NUCLEOTIDE SEQUENCE [LARGE SCALE GENOMIC DNA]</scope>
    <source>
        <strain evidence="2 3">N1E253</strain>
    </source>
</reference>
<proteinExistence type="predicted"/>
<keyword evidence="1" id="KW-0732">Signal</keyword>
<keyword evidence="3" id="KW-1185">Reference proteome</keyword>
<evidence type="ECO:0000256" key="1">
    <source>
        <dbReference type="SAM" id="SignalP"/>
    </source>
</evidence>
<name>A0A851GL01_9BACT</name>
<sequence>MKCSLIAVVFLLITMFQFANADGTPVGQFSEGGQLYSIQLPQDLDVYPNAPVQSYMFLVDYNSKGQVIHVEPRRSNKVKASKNVEKLVAAIQLWRVTPLKMNGVLLKKWGCYYTVTITAKEESEGGSVIHVSDNGANTVFESVLPSVKTRKLTLEELKLFHKKDPEPKFRKGGLLPELIK</sequence>